<dbReference type="SUPFAM" id="SSF47819">
    <property type="entry name" value="HRDC-like"/>
    <property type="match status" value="1"/>
</dbReference>
<evidence type="ECO:0000313" key="6">
    <source>
        <dbReference type="EMBL" id="KDP35545.1"/>
    </source>
</evidence>
<dbReference type="SMART" id="SM00657">
    <property type="entry name" value="RPOL4c"/>
    <property type="match status" value="1"/>
</dbReference>
<gene>
    <name evidence="6" type="ORF">JCGZ_08983</name>
</gene>
<evidence type="ECO:0000256" key="1">
    <source>
        <dbReference type="ARBA" id="ARBA00004123"/>
    </source>
</evidence>
<dbReference type="GO" id="GO:0005634">
    <property type="term" value="C:nucleus"/>
    <property type="evidence" value="ECO:0007669"/>
    <property type="project" value="UniProtKB-SubCell"/>
</dbReference>
<proteinExistence type="inferred from homology"/>
<dbReference type="AlphaFoldDB" id="A0A067KTD9"/>
<dbReference type="KEGG" id="jcu:105636226"/>
<evidence type="ECO:0000256" key="3">
    <source>
        <dbReference type="ARBA" id="ARBA00025724"/>
    </source>
</evidence>
<dbReference type="InterPro" id="IPR045222">
    <property type="entry name" value="Rpb4-like"/>
</dbReference>
<evidence type="ECO:0000256" key="4">
    <source>
        <dbReference type="SAM" id="MobiDB-lite"/>
    </source>
</evidence>
<feature type="region of interest" description="Disordered" evidence="4">
    <location>
        <begin position="1"/>
        <end position="64"/>
    </location>
</feature>
<dbReference type="InterPro" id="IPR005574">
    <property type="entry name" value="Rpb4/RPC9"/>
</dbReference>
<dbReference type="InterPro" id="IPR010997">
    <property type="entry name" value="HRDC-like_sf"/>
</dbReference>
<comment type="subcellular location">
    <subcellularLocation>
        <location evidence="1">Nucleus</location>
    </subcellularLocation>
</comment>
<dbReference type="InterPro" id="IPR006590">
    <property type="entry name" value="RNA_pol_Rpb4/RPC9_core"/>
</dbReference>
<keyword evidence="2" id="KW-0539">Nucleus</keyword>
<evidence type="ECO:0000259" key="5">
    <source>
        <dbReference type="SMART" id="SM00657"/>
    </source>
</evidence>
<dbReference type="GO" id="GO:0000166">
    <property type="term" value="F:nucleotide binding"/>
    <property type="evidence" value="ECO:0007669"/>
    <property type="project" value="InterPro"/>
</dbReference>
<feature type="compositionally biased region" description="Basic and acidic residues" evidence="4">
    <location>
        <begin position="46"/>
        <end position="64"/>
    </location>
</feature>
<dbReference type="PANTHER" id="PTHR21297">
    <property type="entry name" value="DNA-DIRECTED RNA POLYMERASE II"/>
    <property type="match status" value="1"/>
</dbReference>
<evidence type="ECO:0000313" key="7">
    <source>
        <dbReference type="Proteomes" id="UP000027138"/>
    </source>
</evidence>
<dbReference type="Proteomes" id="UP000027138">
    <property type="component" value="Unassembled WGS sequence"/>
</dbReference>
<dbReference type="EMBL" id="KK914482">
    <property type="protein sequence ID" value="KDP35545.1"/>
    <property type="molecule type" value="Genomic_DNA"/>
</dbReference>
<name>A0A067KTD9_JATCU</name>
<dbReference type="InterPro" id="IPR038324">
    <property type="entry name" value="Rpb4/RPC9_sf"/>
</dbReference>
<organism evidence="6 7">
    <name type="scientific">Jatropha curcas</name>
    <name type="common">Barbados nut</name>
    <dbReference type="NCBI Taxonomy" id="180498"/>
    <lineage>
        <taxon>Eukaryota</taxon>
        <taxon>Viridiplantae</taxon>
        <taxon>Streptophyta</taxon>
        <taxon>Embryophyta</taxon>
        <taxon>Tracheophyta</taxon>
        <taxon>Spermatophyta</taxon>
        <taxon>Magnoliopsida</taxon>
        <taxon>eudicotyledons</taxon>
        <taxon>Gunneridae</taxon>
        <taxon>Pentapetalae</taxon>
        <taxon>rosids</taxon>
        <taxon>fabids</taxon>
        <taxon>Malpighiales</taxon>
        <taxon>Euphorbiaceae</taxon>
        <taxon>Crotonoideae</taxon>
        <taxon>Jatropheae</taxon>
        <taxon>Jatropha</taxon>
    </lineage>
</organism>
<dbReference type="Pfam" id="PF03874">
    <property type="entry name" value="RNA_pol_Rpb4"/>
    <property type="match status" value="1"/>
</dbReference>
<sequence length="194" mass="21375">MEKGGKGFSLPTKGLKSSLKSTAKGTLKGKDDNPAKLGRKVQFNSEGKRDKGDKVSNDGKAKESPLELKIEQELPKNAKCMMDCEAAQILQGIQEQMVLLSRDPTIKLPVSFDRGLQYAKTGARYTSPQSVRRVLESLKDHCVSDGEICLIANVCPENVDEVFALVRSLKSKKNMLKEPLEDVLSELVKLKQQA</sequence>
<dbReference type="GO" id="GO:0030880">
    <property type="term" value="C:RNA polymerase complex"/>
    <property type="evidence" value="ECO:0007669"/>
    <property type="project" value="InterPro"/>
</dbReference>
<reference evidence="6 7" key="1">
    <citation type="journal article" date="2014" name="PLoS ONE">
        <title>Global Analysis of Gene Expression Profiles in Physic Nut (Jatropha curcas L.) Seedlings Exposed to Salt Stress.</title>
        <authorList>
            <person name="Zhang L."/>
            <person name="Zhang C."/>
            <person name="Wu P."/>
            <person name="Chen Y."/>
            <person name="Li M."/>
            <person name="Jiang H."/>
            <person name="Wu G."/>
        </authorList>
    </citation>
    <scope>NUCLEOTIDE SEQUENCE [LARGE SCALE GENOMIC DNA]</scope>
    <source>
        <strain evidence="7">cv. GZQX0401</strain>
        <tissue evidence="6">Young leaves</tissue>
    </source>
</reference>
<dbReference type="STRING" id="180498.A0A067KTD9"/>
<comment type="similarity">
    <text evidence="3">Belongs to the eukaryotic RPB4 RNA polymerase subunit family.</text>
</comment>
<evidence type="ECO:0000256" key="2">
    <source>
        <dbReference type="ARBA" id="ARBA00023242"/>
    </source>
</evidence>
<dbReference type="GO" id="GO:0006352">
    <property type="term" value="P:DNA-templated transcription initiation"/>
    <property type="evidence" value="ECO:0007669"/>
    <property type="project" value="InterPro"/>
</dbReference>
<accession>A0A067KTD9</accession>
<dbReference type="OrthoDB" id="2186918at2759"/>
<feature type="domain" description="RNA polymerase Rpb4/RPC9 core" evidence="5">
    <location>
        <begin position="73"/>
        <end position="194"/>
    </location>
</feature>
<dbReference type="Gene3D" id="1.20.1250.40">
    <property type="match status" value="1"/>
</dbReference>
<protein>
    <recommendedName>
        <fullName evidence="5">RNA polymerase Rpb4/RPC9 core domain-containing protein</fullName>
    </recommendedName>
</protein>
<keyword evidence="7" id="KW-1185">Reference proteome</keyword>